<proteinExistence type="predicted"/>
<dbReference type="InterPro" id="IPR052509">
    <property type="entry name" value="Metal_resp_DNA-bind_regulator"/>
</dbReference>
<dbReference type="PANTHER" id="PTHR33169">
    <property type="entry name" value="PADR-FAMILY TRANSCRIPTIONAL REGULATOR"/>
    <property type="match status" value="1"/>
</dbReference>
<dbReference type="InterPro" id="IPR005149">
    <property type="entry name" value="Tscrpt_reg_PadR_N"/>
</dbReference>
<dbReference type="Pfam" id="PF03551">
    <property type="entry name" value="PadR"/>
    <property type="match status" value="1"/>
</dbReference>
<dbReference type="Proteomes" id="UP001595755">
    <property type="component" value="Unassembled WGS sequence"/>
</dbReference>
<evidence type="ECO:0000313" key="2">
    <source>
        <dbReference type="EMBL" id="MFC4304833.1"/>
    </source>
</evidence>
<organism evidence="2 3">
    <name type="scientific">Cohnella boryungensis</name>
    <dbReference type="NCBI Taxonomy" id="768479"/>
    <lineage>
        <taxon>Bacteria</taxon>
        <taxon>Bacillati</taxon>
        <taxon>Bacillota</taxon>
        <taxon>Bacilli</taxon>
        <taxon>Bacillales</taxon>
        <taxon>Paenibacillaceae</taxon>
        <taxon>Cohnella</taxon>
    </lineage>
</organism>
<dbReference type="RefSeq" id="WP_204604812.1">
    <property type="nucleotide sequence ID" value="NZ_JBHSED010000034.1"/>
</dbReference>
<keyword evidence="3" id="KW-1185">Reference proteome</keyword>
<dbReference type="EMBL" id="JBHSED010000034">
    <property type="protein sequence ID" value="MFC4304833.1"/>
    <property type="molecule type" value="Genomic_DNA"/>
</dbReference>
<dbReference type="InterPro" id="IPR036390">
    <property type="entry name" value="WH_DNA-bd_sf"/>
</dbReference>
<sequence length="191" mass="21898">MSIRLIILGLLQERNYHPYEIRQTIKARNWHHTFRIRDGSLYYAVDQMHEDGLIEVAETIAVQGGNRPDKLVYRITDKGKATFQELIYGELGESFVPQHPMFAALPFARHADDARMAEIIAKQLEACLTRIAHLREVLSVKGSWLPRGAVRLIEGILSFSETERAWLEGLLEDARSGRLTDEGNVPEQYRK</sequence>
<dbReference type="SUPFAM" id="SSF46785">
    <property type="entry name" value="Winged helix' DNA-binding domain"/>
    <property type="match status" value="1"/>
</dbReference>
<feature type="domain" description="Transcription regulator PadR N-terminal" evidence="1">
    <location>
        <begin position="7"/>
        <end position="85"/>
    </location>
</feature>
<gene>
    <name evidence="2" type="ORF">ACFO1S_15490</name>
</gene>
<dbReference type="PANTHER" id="PTHR33169:SF27">
    <property type="entry name" value="TRANSCRIPTIONAL REGULATOR PADR FAMILY PROTEIN"/>
    <property type="match status" value="1"/>
</dbReference>
<protein>
    <submittedName>
        <fullName evidence="2">PadR family transcriptional regulator</fullName>
    </submittedName>
</protein>
<dbReference type="InterPro" id="IPR036388">
    <property type="entry name" value="WH-like_DNA-bd_sf"/>
</dbReference>
<evidence type="ECO:0000259" key="1">
    <source>
        <dbReference type="Pfam" id="PF03551"/>
    </source>
</evidence>
<comment type="caution">
    <text evidence="2">The sequence shown here is derived from an EMBL/GenBank/DDBJ whole genome shotgun (WGS) entry which is preliminary data.</text>
</comment>
<reference evidence="3" key="1">
    <citation type="journal article" date="2019" name="Int. J. Syst. Evol. Microbiol.">
        <title>The Global Catalogue of Microorganisms (GCM) 10K type strain sequencing project: providing services to taxonomists for standard genome sequencing and annotation.</title>
        <authorList>
            <consortium name="The Broad Institute Genomics Platform"/>
            <consortium name="The Broad Institute Genome Sequencing Center for Infectious Disease"/>
            <person name="Wu L."/>
            <person name="Ma J."/>
        </authorList>
    </citation>
    <scope>NUCLEOTIDE SEQUENCE [LARGE SCALE GENOMIC DNA]</scope>
    <source>
        <strain evidence="3">CGMCC 4.1641</strain>
    </source>
</reference>
<name>A0ABV8SD68_9BACL</name>
<evidence type="ECO:0000313" key="3">
    <source>
        <dbReference type="Proteomes" id="UP001595755"/>
    </source>
</evidence>
<dbReference type="Gene3D" id="1.10.10.10">
    <property type="entry name" value="Winged helix-like DNA-binding domain superfamily/Winged helix DNA-binding domain"/>
    <property type="match status" value="1"/>
</dbReference>
<accession>A0ABV8SD68</accession>